<dbReference type="SUPFAM" id="SSF54593">
    <property type="entry name" value="Glyoxalase/Bleomycin resistance protein/Dihydroxybiphenyl dioxygenase"/>
    <property type="match status" value="1"/>
</dbReference>
<dbReference type="CDD" id="cd06587">
    <property type="entry name" value="VOC"/>
    <property type="match status" value="1"/>
</dbReference>
<reference evidence="1 2" key="1">
    <citation type="journal article" date="2019" name="Int. J. Syst. Evol. Microbiol.">
        <title>The Global Catalogue of Microorganisms (GCM) 10K type strain sequencing project: providing services to taxonomists for standard genome sequencing and annotation.</title>
        <authorList>
            <consortium name="The Broad Institute Genomics Platform"/>
            <consortium name="The Broad Institute Genome Sequencing Center for Infectious Disease"/>
            <person name="Wu L."/>
            <person name="Ma J."/>
        </authorList>
    </citation>
    <scope>NUCLEOTIDE SEQUENCE [LARGE SCALE GENOMIC DNA]</scope>
    <source>
        <strain evidence="1 2">JCM 14969</strain>
    </source>
</reference>
<accession>A0ABN2DIT7</accession>
<dbReference type="Gene3D" id="3.10.180.10">
    <property type="entry name" value="2,3-Dihydroxybiphenyl 1,2-Dioxygenase, domain 1"/>
    <property type="match status" value="1"/>
</dbReference>
<gene>
    <name evidence="1" type="ORF">GCM10009789_34920</name>
</gene>
<evidence type="ECO:0000313" key="2">
    <source>
        <dbReference type="Proteomes" id="UP001500393"/>
    </source>
</evidence>
<evidence type="ECO:0000313" key="1">
    <source>
        <dbReference type="EMBL" id="GAA1578419.1"/>
    </source>
</evidence>
<organism evidence="1 2">
    <name type="scientific">Kribbella sancticallisti</name>
    <dbReference type="NCBI Taxonomy" id="460087"/>
    <lineage>
        <taxon>Bacteria</taxon>
        <taxon>Bacillati</taxon>
        <taxon>Actinomycetota</taxon>
        <taxon>Actinomycetes</taxon>
        <taxon>Propionibacteriales</taxon>
        <taxon>Kribbellaceae</taxon>
        <taxon>Kribbella</taxon>
    </lineage>
</organism>
<evidence type="ECO:0008006" key="3">
    <source>
        <dbReference type="Google" id="ProtNLM"/>
    </source>
</evidence>
<dbReference type="EMBL" id="BAAAOS010000020">
    <property type="protein sequence ID" value="GAA1578419.1"/>
    <property type="molecule type" value="Genomic_DNA"/>
</dbReference>
<sequence length="126" mass="13777">MVGVEHLDASVDFYRELGLVPVWWPDDDSVLLATGPAEVPMIMLSRNCDETRLGPGGVFAIDDLDEFHRRHPDLDWLVAPVDGSVGRYAAFGDRTGVPIRLVDYSHEPAAAAVFARRGPSGSRMVS</sequence>
<protein>
    <recommendedName>
        <fullName evidence="3">VOC domain-containing protein</fullName>
    </recommendedName>
</protein>
<dbReference type="InterPro" id="IPR029068">
    <property type="entry name" value="Glyas_Bleomycin-R_OHBP_Dase"/>
</dbReference>
<keyword evidence="2" id="KW-1185">Reference proteome</keyword>
<proteinExistence type="predicted"/>
<comment type="caution">
    <text evidence="1">The sequence shown here is derived from an EMBL/GenBank/DDBJ whole genome shotgun (WGS) entry which is preliminary data.</text>
</comment>
<name>A0ABN2DIT7_9ACTN</name>
<dbReference type="Proteomes" id="UP001500393">
    <property type="component" value="Unassembled WGS sequence"/>
</dbReference>